<dbReference type="Proteomes" id="UP000001077">
    <property type="component" value="Unassembled WGS sequence"/>
</dbReference>
<protein>
    <recommendedName>
        <fullName evidence="1">Phage tail collar domain-containing protein</fullName>
    </recommendedName>
</protein>
<organism evidence="2 3">
    <name type="scientific">Bartonella rattimassiliensis 15908</name>
    <dbReference type="NCBI Taxonomy" id="1094556"/>
    <lineage>
        <taxon>Bacteria</taxon>
        <taxon>Pseudomonadati</taxon>
        <taxon>Pseudomonadota</taxon>
        <taxon>Alphaproteobacteria</taxon>
        <taxon>Hyphomicrobiales</taxon>
        <taxon>Bartonellaceae</taxon>
        <taxon>Bartonella</taxon>
    </lineage>
</organism>
<dbReference type="HOGENOM" id="CLU_050492_0_0_5"/>
<name>J0QQI5_9HYPH</name>
<dbReference type="InterPro" id="IPR011083">
    <property type="entry name" value="Phage_tail_collar_dom"/>
</dbReference>
<evidence type="ECO:0000313" key="3">
    <source>
        <dbReference type="Proteomes" id="UP000001077"/>
    </source>
</evidence>
<comment type="caution">
    <text evidence="2">The sequence shown here is derived from an EMBL/GenBank/DDBJ whole genome shotgun (WGS) entry which is preliminary data.</text>
</comment>
<feature type="domain" description="Phage tail collar" evidence="1">
    <location>
        <begin position="161"/>
        <end position="217"/>
    </location>
</feature>
<dbReference type="eggNOG" id="COG4675">
    <property type="taxonomic scope" value="Bacteria"/>
</dbReference>
<dbReference type="Gene3D" id="3.90.1340.10">
    <property type="entry name" value="Phage tail collar domain"/>
    <property type="match status" value="1"/>
</dbReference>
<evidence type="ECO:0000259" key="1">
    <source>
        <dbReference type="Pfam" id="PF07484"/>
    </source>
</evidence>
<keyword evidence="3" id="KW-1185">Reference proteome</keyword>
<dbReference type="SUPFAM" id="SSF88874">
    <property type="entry name" value="Receptor-binding domain of short tail fibre protein gp12"/>
    <property type="match status" value="1"/>
</dbReference>
<dbReference type="RefSeq" id="WP_007347437.1">
    <property type="nucleotide sequence ID" value="NZ_CALY02000002.1"/>
</dbReference>
<accession>J0QQI5</accession>
<evidence type="ECO:0000313" key="2">
    <source>
        <dbReference type="EMBL" id="EJF85299.1"/>
    </source>
</evidence>
<gene>
    <name evidence="2" type="ORF">MCY_01140</name>
</gene>
<dbReference type="STRING" id="1094556.MCY_01140"/>
<dbReference type="OrthoDB" id="7921488at2"/>
<dbReference type="PATRIC" id="fig|1094556.3.peg.1299"/>
<proteinExistence type="predicted"/>
<dbReference type="Pfam" id="PF07484">
    <property type="entry name" value="Collar"/>
    <property type="match status" value="1"/>
</dbReference>
<dbReference type="InterPro" id="IPR037053">
    <property type="entry name" value="Phage_tail_collar_dom_sf"/>
</dbReference>
<reference evidence="2 3" key="1">
    <citation type="submission" date="2012-03" db="EMBL/GenBank/DDBJ databases">
        <title>The Genome Sequence of Bartonella rattimassiliensis 15908.</title>
        <authorList>
            <consortium name="The Broad Institute Genome Sequencing Platform"/>
            <consortium name="The Broad Institute Genome Sequencing Center for Infectious Disease"/>
            <person name="Feldgarden M."/>
            <person name="Kirby J."/>
            <person name="Kosoy M."/>
            <person name="Birtles R."/>
            <person name="Probert W.S."/>
            <person name="Chiaraviglio L."/>
            <person name="Young S.K."/>
            <person name="Zeng Q."/>
            <person name="Gargeya S."/>
            <person name="Fitzgerald M."/>
            <person name="Haas B."/>
            <person name="Abouelleil A."/>
            <person name="Alvarado L."/>
            <person name="Arachchi H.M."/>
            <person name="Berlin A."/>
            <person name="Chapman S.B."/>
            <person name="Gearin G."/>
            <person name="Goldberg J."/>
            <person name="Griggs A."/>
            <person name="Gujja S."/>
            <person name="Hansen M."/>
            <person name="Heiman D."/>
            <person name="Howarth C."/>
            <person name="Larimer J."/>
            <person name="Lui A."/>
            <person name="MacDonald P.J.P."/>
            <person name="McCowen C."/>
            <person name="Montmayeur A."/>
            <person name="Murphy C."/>
            <person name="Neiman D."/>
            <person name="Pearson M."/>
            <person name="Priest M."/>
            <person name="Roberts A."/>
            <person name="Saif S."/>
            <person name="Shea T."/>
            <person name="Sisk P."/>
            <person name="Stolte C."/>
            <person name="Sykes S."/>
            <person name="Wortman J."/>
            <person name="Nusbaum C."/>
            <person name="Birren B."/>
        </authorList>
    </citation>
    <scope>NUCLEOTIDE SEQUENCE [LARGE SCALE GENOMIC DNA]</scope>
    <source>
        <strain evidence="2 3">15908</strain>
    </source>
</reference>
<dbReference type="AlphaFoldDB" id="J0QQI5"/>
<dbReference type="EMBL" id="AILY01000025">
    <property type="protein sequence ID" value="EJF85299.1"/>
    <property type="molecule type" value="Genomic_DNA"/>
</dbReference>
<sequence length="333" mass="37000">MSTIYDWSLRASDNTRSDTAIDWSEGQHPSRVNTSARFMMQRVREYLSDTGGALEGLVTNDPVQQTSTLRLESPSQFLEYKNGIVLRFMATGRNVGATTVFLNALDGKPVYKATALGVSFLIGGEIQAGCVYTLVYSGDGFHLLNPTPIPVVEESNLYPTGFIGMFGMYRLPRGWLACDGKSYLRSEYRDLFSTIGTVWGAGDSVMTFNVPDLRRMFLRGLDSGRGIDADRRFGSIQTDLIQSHQHKSQGIPIPHFVSNENFWDGNATAVLDYQIRLFEGSSLASFMGIERENLGSYVAKPAYPDDEQDVILRHSGGNETRPVNMRVVFAIKT</sequence>